<dbReference type="RefSeq" id="WP_101332505.1">
    <property type="nucleotide sequence ID" value="NZ_PJNH01000004.1"/>
</dbReference>
<dbReference type="AlphaFoldDB" id="A0A2I0QQY7"/>
<dbReference type="EMBL" id="PJNH01000004">
    <property type="protein sequence ID" value="PKR76755.1"/>
    <property type="molecule type" value="Genomic_DNA"/>
</dbReference>
<sequence length="78" mass="9259">MRKFTLEQINETVTNNRTRANAIIKKELQPIGRVKRYRPRSPGEVKALNEISISRWNKAVEEGKIKKLGERSYYYDYN</sequence>
<name>A0A2I0QQY7_9BACI</name>
<proteinExistence type="predicted"/>
<reference evidence="1 2" key="1">
    <citation type="submission" date="2017-06" db="EMBL/GenBank/DDBJ databases">
        <title>the draft geome sequence of Illustriluteabacillus marina B3227.</title>
        <authorList>
            <person name="He R.-H."/>
            <person name="Du Z.-J."/>
        </authorList>
    </citation>
    <scope>NUCLEOTIDE SEQUENCE [LARGE SCALE GENOMIC DNA]</scope>
    <source>
        <strain evidence="1 2">B3227</strain>
    </source>
</reference>
<dbReference type="Proteomes" id="UP000243524">
    <property type="component" value="Unassembled WGS sequence"/>
</dbReference>
<keyword evidence="2" id="KW-1185">Reference proteome</keyword>
<organism evidence="1 2">
    <name type="scientific">Halalkalibacillus sediminis</name>
    <dbReference type="NCBI Taxonomy" id="2018042"/>
    <lineage>
        <taxon>Bacteria</taxon>
        <taxon>Bacillati</taxon>
        <taxon>Bacillota</taxon>
        <taxon>Bacilli</taxon>
        <taxon>Bacillales</taxon>
        <taxon>Bacillaceae</taxon>
        <taxon>Halalkalibacillus</taxon>
    </lineage>
</organism>
<accession>A0A2I0QQY7</accession>
<evidence type="ECO:0000313" key="2">
    <source>
        <dbReference type="Proteomes" id="UP000243524"/>
    </source>
</evidence>
<dbReference type="OrthoDB" id="1726239at2"/>
<gene>
    <name evidence="1" type="ORF">CEY16_13120</name>
</gene>
<comment type="caution">
    <text evidence="1">The sequence shown here is derived from an EMBL/GenBank/DDBJ whole genome shotgun (WGS) entry which is preliminary data.</text>
</comment>
<evidence type="ECO:0000313" key="1">
    <source>
        <dbReference type="EMBL" id="PKR76755.1"/>
    </source>
</evidence>
<protein>
    <submittedName>
        <fullName evidence="1">Uncharacterized protein</fullName>
    </submittedName>
</protein>